<evidence type="ECO:0000313" key="7">
    <source>
        <dbReference type="Proteomes" id="UP001058003"/>
    </source>
</evidence>
<dbReference type="GO" id="GO:0003677">
    <property type="term" value="F:DNA binding"/>
    <property type="evidence" value="ECO:0007669"/>
    <property type="project" value="UniProtKB-KW"/>
</dbReference>
<proteinExistence type="predicted"/>
<dbReference type="InterPro" id="IPR005471">
    <property type="entry name" value="Tscrpt_reg_IclR_N"/>
</dbReference>
<dbReference type="Pfam" id="PF01614">
    <property type="entry name" value="IclR_C"/>
    <property type="match status" value="1"/>
</dbReference>
<evidence type="ECO:0000259" key="5">
    <source>
        <dbReference type="PROSITE" id="PS51078"/>
    </source>
</evidence>
<dbReference type="InterPro" id="IPR014757">
    <property type="entry name" value="Tscrpt_reg_IclR_C"/>
</dbReference>
<dbReference type="KEGG" id="daur:Daura_31275"/>
<feature type="domain" description="HTH iclR-type" evidence="4">
    <location>
        <begin position="10"/>
        <end position="71"/>
    </location>
</feature>
<dbReference type="InterPro" id="IPR036388">
    <property type="entry name" value="WH-like_DNA-bd_sf"/>
</dbReference>
<accession>A0A9Q9ID47</accession>
<evidence type="ECO:0000256" key="3">
    <source>
        <dbReference type="ARBA" id="ARBA00023163"/>
    </source>
</evidence>
<dbReference type="Pfam" id="PF09339">
    <property type="entry name" value="HTH_IclR"/>
    <property type="match status" value="1"/>
</dbReference>
<dbReference type="SUPFAM" id="SSF46785">
    <property type="entry name" value="Winged helix' DNA-binding domain"/>
    <property type="match status" value="1"/>
</dbReference>
<name>A0A9Q9ID47_9ACTN</name>
<keyword evidence="1" id="KW-0805">Transcription regulation</keyword>
<dbReference type="OrthoDB" id="60629at2"/>
<dbReference type="InterPro" id="IPR029016">
    <property type="entry name" value="GAF-like_dom_sf"/>
</dbReference>
<reference evidence="6" key="1">
    <citation type="submission" date="2021-04" db="EMBL/GenBank/DDBJ databases">
        <title>Dactylosporangium aurantiacum NRRL B-8018 full assembly.</title>
        <authorList>
            <person name="Hartkoorn R.C."/>
            <person name="Beaudoing E."/>
            <person name="Hot D."/>
        </authorList>
    </citation>
    <scope>NUCLEOTIDE SEQUENCE</scope>
    <source>
        <strain evidence="6">NRRL B-8018</strain>
    </source>
</reference>
<dbReference type="EMBL" id="CP073767">
    <property type="protein sequence ID" value="UWZ51229.1"/>
    <property type="molecule type" value="Genomic_DNA"/>
</dbReference>
<dbReference type="AlphaFoldDB" id="A0A9Q9ID47"/>
<dbReference type="SMART" id="SM00346">
    <property type="entry name" value="HTH_ICLR"/>
    <property type="match status" value="1"/>
</dbReference>
<dbReference type="Gene3D" id="1.10.10.10">
    <property type="entry name" value="Winged helix-like DNA-binding domain superfamily/Winged helix DNA-binding domain"/>
    <property type="match status" value="1"/>
</dbReference>
<dbReference type="GO" id="GO:0045892">
    <property type="term" value="P:negative regulation of DNA-templated transcription"/>
    <property type="evidence" value="ECO:0007669"/>
    <property type="project" value="TreeGrafter"/>
</dbReference>
<keyword evidence="2" id="KW-0238">DNA-binding</keyword>
<evidence type="ECO:0000256" key="1">
    <source>
        <dbReference type="ARBA" id="ARBA00023015"/>
    </source>
</evidence>
<gene>
    <name evidence="6" type="ORF">Daura_31275</name>
</gene>
<sequence length="254" mass="26798">MAGRVSTPGASVVGRAFAVLGAFDEQHRSLTLSELSRRAALPLATTHRLVAELVGLGALDRHGAGRYTIGRRVWGIGLLAPVQTGLRELASPFLHDIFAATRATVHLAVRDGTEVLYLDRLSGSASVPIVSRVGTRLPLHCTGVGKVLLAHAPRDVVAEVLGSLRRVTPYTIVSADVLAAQLDRARRDGYATTADEMSIGASSVAVPVLRHGTEVVAALGIVVAQLRRDRRRLVAGLRVAAQGIGRVLDQAAAR</sequence>
<dbReference type="PROSITE" id="PS51078">
    <property type="entry name" value="ICLR_ED"/>
    <property type="match status" value="1"/>
</dbReference>
<dbReference type="InterPro" id="IPR050707">
    <property type="entry name" value="HTH_MetabolicPath_Reg"/>
</dbReference>
<dbReference type="PROSITE" id="PS51077">
    <property type="entry name" value="HTH_ICLR"/>
    <property type="match status" value="1"/>
</dbReference>
<dbReference type="PANTHER" id="PTHR30136">
    <property type="entry name" value="HELIX-TURN-HELIX TRANSCRIPTIONAL REGULATOR, ICLR FAMILY"/>
    <property type="match status" value="1"/>
</dbReference>
<dbReference type="Gene3D" id="3.30.450.40">
    <property type="match status" value="1"/>
</dbReference>
<feature type="domain" description="IclR-ED" evidence="5">
    <location>
        <begin position="72"/>
        <end position="254"/>
    </location>
</feature>
<dbReference type="Proteomes" id="UP001058003">
    <property type="component" value="Chromosome"/>
</dbReference>
<organism evidence="6 7">
    <name type="scientific">Dactylosporangium aurantiacum</name>
    <dbReference type="NCBI Taxonomy" id="35754"/>
    <lineage>
        <taxon>Bacteria</taxon>
        <taxon>Bacillati</taxon>
        <taxon>Actinomycetota</taxon>
        <taxon>Actinomycetes</taxon>
        <taxon>Micromonosporales</taxon>
        <taxon>Micromonosporaceae</taxon>
        <taxon>Dactylosporangium</taxon>
    </lineage>
</organism>
<keyword evidence="3" id="KW-0804">Transcription</keyword>
<protein>
    <submittedName>
        <fullName evidence="6">IclR family transcriptional regulator</fullName>
    </submittedName>
</protein>
<evidence type="ECO:0000256" key="2">
    <source>
        <dbReference type="ARBA" id="ARBA00023125"/>
    </source>
</evidence>
<dbReference type="GO" id="GO:0003700">
    <property type="term" value="F:DNA-binding transcription factor activity"/>
    <property type="evidence" value="ECO:0007669"/>
    <property type="project" value="TreeGrafter"/>
</dbReference>
<dbReference type="SUPFAM" id="SSF55781">
    <property type="entry name" value="GAF domain-like"/>
    <property type="match status" value="1"/>
</dbReference>
<dbReference type="PANTHER" id="PTHR30136:SF24">
    <property type="entry name" value="HTH-TYPE TRANSCRIPTIONAL REPRESSOR ALLR"/>
    <property type="match status" value="1"/>
</dbReference>
<evidence type="ECO:0000259" key="4">
    <source>
        <dbReference type="PROSITE" id="PS51077"/>
    </source>
</evidence>
<evidence type="ECO:0000313" key="6">
    <source>
        <dbReference type="EMBL" id="UWZ51229.1"/>
    </source>
</evidence>
<keyword evidence="7" id="KW-1185">Reference proteome</keyword>
<dbReference type="InterPro" id="IPR036390">
    <property type="entry name" value="WH_DNA-bd_sf"/>
</dbReference>